<dbReference type="Proteomes" id="UP001499993">
    <property type="component" value="Unassembled WGS sequence"/>
</dbReference>
<reference evidence="4" key="1">
    <citation type="journal article" date="2019" name="Int. J. Syst. Evol. Microbiol.">
        <title>The Global Catalogue of Microorganisms (GCM) 10K type strain sequencing project: providing services to taxonomists for standard genome sequencing and annotation.</title>
        <authorList>
            <consortium name="The Broad Institute Genomics Platform"/>
            <consortium name="The Broad Institute Genome Sequencing Center for Infectious Disease"/>
            <person name="Wu L."/>
            <person name="Ma J."/>
        </authorList>
    </citation>
    <scope>NUCLEOTIDE SEQUENCE [LARGE SCALE GENOMIC DNA]</scope>
    <source>
        <strain evidence="4">JCM 18123</strain>
    </source>
</reference>
<comment type="caution">
    <text evidence="3">The sequence shown here is derived from an EMBL/GenBank/DDBJ whole genome shotgun (WGS) entry which is preliminary data.</text>
</comment>
<feature type="transmembrane region" description="Helical" evidence="2">
    <location>
        <begin position="6"/>
        <end position="31"/>
    </location>
</feature>
<proteinExistence type="predicted"/>
<keyword evidence="2" id="KW-0472">Membrane</keyword>
<keyword evidence="4" id="KW-1185">Reference proteome</keyword>
<feature type="compositionally biased region" description="Basic residues" evidence="1">
    <location>
        <begin position="69"/>
        <end position="79"/>
    </location>
</feature>
<evidence type="ECO:0000256" key="2">
    <source>
        <dbReference type="SAM" id="Phobius"/>
    </source>
</evidence>
<evidence type="ECO:0000313" key="3">
    <source>
        <dbReference type="EMBL" id="GAA4933069.1"/>
    </source>
</evidence>
<gene>
    <name evidence="3" type="ORF">GCM10023224_11770</name>
</gene>
<feature type="region of interest" description="Disordered" evidence="1">
    <location>
        <begin position="41"/>
        <end position="79"/>
    </location>
</feature>
<dbReference type="EMBL" id="BAABIK010000004">
    <property type="protein sequence ID" value="GAA4933069.1"/>
    <property type="molecule type" value="Genomic_DNA"/>
</dbReference>
<keyword evidence="2" id="KW-0812">Transmembrane</keyword>
<evidence type="ECO:0000313" key="4">
    <source>
        <dbReference type="Proteomes" id="UP001499993"/>
    </source>
</evidence>
<name>A0ABP9G8N5_9ACTN</name>
<organism evidence="3 4">
    <name type="scientific">Streptomonospora halophila</name>
    <dbReference type="NCBI Taxonomy" id="427369"/>
    <lineage>
        <taxon>Bacteria</taxon>
        <taxon>Bacillati</taxon>
        <taxon>Actinomycetota</taxon>
        <taxon>Actinomycetes</taxon>
        <taxon>Streptosporangiales</taxon>
        <taxon>Nocardiopsidaceae</taxon>
        <taxon>Streptomonospora</taxon>
    </lineage>
</organism>
<feature type="compositionally biased region" description="Basic and acidic residues" evidence="1">
    <location>
        <begin position="59"/>
        <end position="68"/>
    </location>
</feature>
<dbReference type="RefSeq" id="WP_345555760.1">
    <property type="nucleotide sequence ID" value="NZ_BAABIK010000004.1"/>
</dbReference>
<evidence type="ECO:0000256" key="1">
    <source>
        <dbReference type="SAM" id="MobiDB-lite"/>
    </source>
</evidence>
<sequence length="79" mass="8254">MVDNELLMTGLVVILAGIGLILLGAVAYIAYDARERRLDERAGVGAPEEAPAPAVAGARGERAGGDARSRRRPHAHQPA</sequence>
<keyword evidence="2" id="KW-1133">Transmembrane helix</keyword>
<protein>
    <submittedName>
        <fullName evidence="3">Uncharacterized protein</fullName>
    </submittedName>
</protein>
<feature type="compositionally biased region" description="Low complexity" evidence="1">
    <location>
        <begin position="43"/>
        <end position="58"/>
    </location>
</feature>
<accession>A0ABP9G8N5</accession>